<sequence length="613" mass="67313">MKLCTPASRTHSLKPWTPAAGVRHRFVRASAAKTQSSVPIKFIRSPGLKNQSHTAALASEATTSIDAEEEFCDEIPRGSSHFIATPRSTCTAPAESSVLLVLLPGAMLEPADYQMLTHRIQERGSASIAVWVANVYPVWQSLDWGAADMQQQGNDRMSGALQAVMEEAERQGFKPTALSTGRWENMFIVSHSSATQFAATLAFKQAGGLILLGSYLFPLVTSWGSLYEWSRPVLHLGGLRDGQVRPTRFAMPALQSADCAARFGTRYTAAFKPVILLPGINHGHMSNGETRTQSGDLEADISREAAAESIADTIVAFLKLHGPDSIEGKAKALDSLQQQCIRTAEHLSPFTEALGRGSISEAWKLALEHDNDNMGPSASHDSSRRYIAHPSELSMLERFAVNLQWRVIREAGLEDSFRRVRVMATVHVDVDSFIYSQPTTTSDYIMIQAYLYRPNLVPYGHRIPMAPHYILKIKSARGLAEAYDTGHNITCDDVLASQIHEEDMEQALGMVPEAARADFEARGKRWQCALDRDVLSSIKSPVQWVKDMPIELVDTGPRTTQVTSPVLKPQSSNREGGGRFTGSYYLKCLSLAAAVEWILCDGLRPSTASDGRD</sequence>
<organism evidence="1 2">
    <name type="scientific">Symbiochloris irregularis</name>
    <dbReference type="NCBI Taxonomy" id="706552"/>
    <lineage>
        <taxon>Eukaryota</taxon>
        <taxon>Viridiplantae</taxon>
        <taxon>Chlorophyta</taxon>
        <taxon>core chlorophytes</taxon>
        <taxon>Trebouxiophyceae</taxon>
        <taxon>Trebouxiales</taxon>
        <taxon>Trebouxiaceae</taxon>
        <taxon>Symbiochloris</taxon>
    </lineage>
</organism>
<dbReference type="InterPro" id="IPR029058">
    <property type="entry name" value="AB_hydrolase_fold"/>
</dbReference>
<dbReference type="Proteomes" id="UP001465755">
    <property type="component" value="Unassembled WGS sequence"/>
</dbReference>
<evidence type="ECO:0000313" key="2">
    <source>
        <dbReference type="Proteomes" id="UP001465755"/>
    </source>
</evidence>
<dbReference type="AlphaFoldDB" id="A0AAW1NMP0"/>
<proteinExistence type="predicted"/>
<protein>
    <submittedName>
        <fullName evidence="1">Uncharacterized protein</fullName>
    </submittedName>
</protein>
<dbReference type="EMBL" id="JALJOQ010000168">
    <property type="protein sequence ID" value="KAK9792040.1"/>
    <property type="molecule type" value="Genomic_DNA"/>
</dbReference>
<dbReference type="SUPFAM" id="SSF53474">
    <property type="entry name" value="alpha/beta-Hydrolases"/>
    <property type="match status" value="1"/>
</dbReference>
<gene>
    <name evidence="1" type="ORF">WJX73_001274</name>
</gene>
<accession>A0AAW1NMP0</accession>
<evidence type="ECO:0000313" key="1">
    <source>
        <dbReference type="EMBL" id="KAK9792040.1"/>
    </source>
</evidence>
<name>A0AAW1NMP0_9CHLO</name>
<keyword evidence="2" id="KW-1185">Reference proteome</keyword>
<reference evidence="1 2" key="1">
    <citation type="journal article" date="2024" name="Nat. Commun.">
        <title>Phylogenomics reveals the evolutionary origins of lichenization in chlorophyte algae.</title>
        <authorList>
            <person name="Puginier C."/>
            <person name="Libourel C."/>
            <person name="Otte J."/>
            <person name="Skaloud P."/>
            <person name="Haon M."/>
            <person name="Grisel S."/>
            <person name="Petersen M."/>
            <person name="Berrin J.G."/>
            <person name="Delaux P.M."/>
            <person name="Dal Grande F."/>
            <person name="Keller J."/>
        </authorList>
    </citation>
    <scope>NUCLEOTIDE SEQUENCE [LARGE SCALE GENOMIC DNA]</scope>
    <source>
        <strain evidence="1 2">SAG 2036</strain>
    </source>
</reference>
<comment type="caution">
    <text evidence="1">The sequence shown here is derived from an EMBL/GenBank/DDBJ whole genome shotgun (WGS) entry which is preliminary data.</text>
</comment>